<evidence type="ECO:0000313" key="2">
    <source>
        <dbReference type="EMBL" id="QQE73011.1"/>
    </source>
</evidence>
<comment type="similarity">
    <text evidence="1">Belongs to the Rv0495c family.</text>
</comment>
<accession>A0A7T5EI20</accession>
<evidence type="ECO:0000313" key="3">
    <source>
        <dbReference type="EMBL" id="QUO40089.1"/>
    </source>
</evidence>
<gene>
    <name evidence="2" type="ORF">JD108_13830</name>
    <name evidence="3" type="ORF">KDJ56_13775</name>
</gene>
<evidence type="ECO:0000313" key="4">
    <source>
        <dbReference type="Proteomes" id="UP000595847"/>
    </source>
</evidence>
<reference evidence="3" key="2">
    <citation type="submission" date="2021-04" db="EMBL/GenBank/DDBJ databases">
        <title>Brevibacillus composti FJAT-54423, complete genome.</title>
        <authorList>
            <person name="Tang R."/>
        </authorList>
    </citation>
    <scope>NUCLEOTIDE SEQUENCE</scope>
    <source>
        <strain evidence="3">FJAT-54424</strain>
    </source>
</reference>
<dbReference type="RefSeq" id="WP_198826643.1">
    <property type="nucleotide sequence ID" value="NZ_CP066308.1"/>
</dbReference>
<dbReference type="KEGG" id="bcop:JD108_13830"/>
<organism evidence="2 4">
    <name type="scientific">Brevibacillus composti</name>
    <dbReference type="NCBI Taxonomy" id="2796470"/>
    <lineage>
        <taxon>Bacteria</taxon>
        <taxon>Bacillati</taxon>
        <taxon>Bacillota</taxon>
        <taxon>Bacilli</taxon>
        <taxon>Bacillales</taxon>
        <taxon>Paenibacillaceae</taxon>
        <taxon>Brevibacillus</taxon>
    </lineage>
</organism>
<dbReference type="AlphaFoldDB" id="A0A7T5EI20"/>
<protein>
    <submittedName>
        <fullName evidence="2">DUF3109 family protein</fullName>
    </submittedName>
</protein>
<dbReference type="EMBL" id="CP073708">
    <property type="protein sequence ID" value="QUO40089.1"/>
    <property type="molecule type" value="Genomic_DNA"/>
</dbReference>
<dbReference type="Pfam" id="PF11307">
    <property type="entry name" value="DUF3109"/>
    <property type="match status" value="1"/>
</dbReference>
<proteinExistence type="inferred from homology"/>
<evidence type="ECO:0000313" key="5">
    <source>
        <dbReference type="Proteomes" id="UP000677234"/>
    </source>
</evidence>
<evidence type="ECO:0000256" key="1">
    <source>
        <dbReference type="ARBA" id="ARBA00093770"/>
    </source>
</evidence>
<dbReference type="InterPro" id="IPR021458">
    <property type="entry name" value="Rv0495c"/>
</dbReference>
<sequence length="260" mass="29702">MSEQEAVRYMGTSDPITEKEAYACRKYIKKHRASLIQLGGVLLDLPALLRPFHLDCDNCRLVHRETCCEGGQPYAMENGQADLLDREAAAIARQFWKQREQQSLASEGIWDKYFGYGTIRMEHGNCLFYKEMNGRYGCSIHAYAEKAGVEVVPLKPFSCQLYPLELINTGELVLLTALTEETAAFSRWGTDYLEQFYCASLERRQAARHLDGEHFAPSGYKAAYRWNLPLLHAILGPDAEKALDLLHRQEHQQLAVLDRR</sequence>
<name>A0A7T5EI20_9BACL</name>
<dbReference type="EMBL" id="CP066308">
    <property type="protein sequence ID" value="QQE73011.1"/>
    <property type="molecule type" value="Genomic_DNA"/>
</dbReference>
<reference evidence="2 4" key="1">
    <citation type="submission" date="2020-12" db="EMBL/GenBank/DDBJ databases">
        <title>strain FJAT-54423T represents a novel species of the genus Brevibacillus.</title>
        <authorList>
            <person name="Tang R."/>
        </authorList>
    </citation>
    <scope>NUCLEOTIDE SEQUENCE [LARGE SCALE GENOMIC DNA]</scope>
    <source>
        <strain evidence="2 4">FJAT-54423</strain>
    </source>
</reference>
<dbReference type="Proteomes" id="UP000677234">
    <property type="component" value="Chromosome"/>
</dbReference>
<keyword evidence="5" id="KW-1185">Reference proteome</keyword>
<dbReference type="Proteomes" id="UP000595847">
    <property type="component" value="Chromosome"/>
</dbReference>